<feature type="non-terminal residue" evidence="4">
    <location>
        <position position="1"/>
    </location>
</feature>
<reference evidence="4" key="1">
    <citation type="journal article" date="2014" name="Front. Microbiol.">
        <title>High frequency of phylogenetically diverse reductive dehalogenase-homologous genes in deep subseafloor sedimentary metagenomes.</title>
        <authorList>
            <person name="Kawai M."/>
            <person name="Futagami T."/>
            <person name="Toyoda A."/>
            <person name="Takaki Y."/>
            <person name="Nishi S."/>
            <person name="Hori S."/>
            <person name="Arai W."/>
            <person name="Tsubouchi T."/>
            <person name="Morono Y."/>
            <person name="Uchiyama I."/>
            <person name="Ito T."/>
            <person name="Fujiyama A."/>
            <person name="Inagaki F."/>
            <person name="Takami H."/>
        </authorList>
    </citation>
    <scope>NUCLEOTIDE SEQUENCE</scope>
    <source>
        <strain evidence="4">Expedition CK06-06</strain>
    </source>
</reference>
<dbReference type="SUPFAM" id="SSF81301">
    <property type="entry name" value="Nucleotidyltransferase"/>
    <property type="match status" value="1"/>
</dbReference>
<dbReference type="GO" id="GO:0016779">
    <property type="term" value="F:nucleotidyltransferase activity"/>
    <property type="evidence" value="ECO:0007669"/>
    <property type="project" value="UniProtKB-KW"/>
</dbReference>
<evidence type="ECO:0000256" key="2">
    <source>
        <dbReference type="ARBA" id="ARBA00022695"/>
    </source>
</evidence>
<dbReference type="InterPro" id="IPR029398">
    <property type="entry name" value="PolB_thumb"/>
</dbReference>
<evidence type="ECO:0000256" key="1">
    <source>
        <dbReference type="ARBA" id="ARBA00022679"/>
    </source>
</evidence>
<evidence type="ECO:0000313" key="4">
    <source>
        <dbReference type="EMBL" id="GAI99628.1"/>
    </source>
</evidence>
<organism evidence="4">
    <name type="scientific">marine sediment metagenome</name>
    <dbReference type="NCBI Taxonomy" id="412755"/>
    <lineage>
        <taxon>unclassified sequences</taxon>
        <taxon>metagenomes</taxon>
        <taxon>ecological metagenomes</taxon>
    </lineage>
</organism>
<dbReference type="InterPro" id="IPR037160">
    <property type="entry name" value="DNA_Pol_thumb_sf"/>
</dbReference>
<dbReference type="Pfam" id="PF14791">
    <property type="entry name" value="DNA_pol_B_thumb"/>
    <property type="match status" value="1"/>
</dbReference>
<comment type="caution">
    <text evidence="4">The sequence shown here is derived from an EMBL/GenBank/DDBJ whole genome shotgun (WGS) entry which is preliminary data.</text>
</comment>
<protein>
    <recommendedName>
        <fullName evidence="3">DNA polymerase beta thumb domain-containing protein</fullName>
    </recommendedName>
</protein>
<keyword evidence="1" id="KW-0808">Transferase</keyword>
<keyword evidence="2" id="KW-0548">Nucleotidyltransferase</keyword>
<feature type="domain" description="DNA polymerase beta thumb" evidence="3">
    <location>
        <begin position="8"/>
        <end position="35"/>
    </location>
</feature>
<gene>
    <name evidence="4" type="ORF">S12H4_37475</name>
</gene>
<sequence length="36" mass="4216">GLNSPFDANRQRIAWKTEESIYEALGLPWQRPEERG</sequence>
<accession>X1T344</accession>
<dbReference type="Gene3D" id="3.30.210.10">
    <property type="entry name" value="DNA polymerase, thumb domain"/>
    <property type="match status" value="1"/>
</dbReference>
<dbReference type="EMBL" id="BARW01022456">
    <property type="protein sequence ID" value="GAI99628.1"/>
    <property type="molecule type" value="Genomic_DNA"/>
</dbReference>
<evidence type="ECO:0000259" key="3">
    <source>
        <dbReference type="Pfam" id="PF14791"/>
    </source>
</evidence>
<name>X1T344_9ZZZZ</name>
<dbReference type="InterPro" id="IPR043519">
    <property type="entry name" value="NT_sf"/>
</dbReference>
<proteinExistence type="predicted"/>
<dbReference type="AlphaFoldDB" id="X1T344"/>